<feature type="compositionally biased region" description="Polar residues" evidence="1">
    <location>
        <begin position="347"/>
        <end position="366"/>
    </location>
</feature>
<evidence type="ECO:0000256" key="1">
    <source>
        <dbReference type="SAM" id="MobiDB-lite"/>
    </source>
</evidence>
<organism evidence="2 3">
    <name type="scientific">Neofusicoccum ribis</name>
    <dbReference type="NCBI Taxonomy" id="45134"/>
    <lineage>
        <taxon>Eukaryota</taxon>
        <taxon>Fungi</taxon>
        <taxon>Dikarya</taxon>
        <taxon>Ascomycota</taxon>
        <taxon>Pezizomycotina</taxon>
        <taxon>Dothideomycetes</taxon>
        <taxon>Dothideomycetes incertae sedis</taxon>
        <taxon>Botryosphaeriales</taxon>
        <taxon>Botryosphaeriaceae</taxon>
        <taxon>Neofusicoccum</taxon>
    </lineage>
</organism>
<evidence type="ECO:0000313" key="3">
    <source>
        <dbReference type="Proteomes" id="UP001521116"/>
    </source>
</evidence>
<keyword evidence="3" id="KW-1185">Reference proteome</keyword>
<gene>
    <name evidence="2" type="ORF">SLS56_005181</name>
</gene>
<evidence type="ECO:0000313" key="2">
    <source>
        <dbReference type="EMBL" id="KAL1629911.1"/>
    </source>
</evidence>
<feature type="region of interest" description="Disordered" evidence="1">
    <location>
        <begin position="344"/>
        <end position="374"/>
    </location>
</feature>
<reference evidence="2 3" key="1">
    <citation type="submission" date="2024-02" db="EMBL/GenBank/DDBJ databases">
        <title>De novo assembly and annotation of 12 fungi associated with fruit tree decline syndrome in Ontario, Canada.</title>
        <authorList>
            <person name="Sulman M."/>
            <person name="Ellouze W."/>
            <person name="Ilyukhin E."/>
        </authorList>
    </citation>
    <scope>NUCLEOTIDE SEQUENCE [LARGE SCALE GENOMIC DNA]</scope>
    <source>
        <strain evidence="2 3">M1-105</strain>
    </source>
</reference>
<accession>A0ABR3SUJ6</accession>
<sequence length="457" mass="52231">MEILIKVLTGTADINNVNKDILFKAMVRTTGGQYSKRLGLYYGDPDPEDEEFWEEKSGLEIFYTNPVPDPGLPSYKTPSHAKTSSIQSPKSITALLKASLATYQATADSALLWKQVIKWKMPWFQEAQDLTDGELLQQKDTMDLLLWLDDMTTGKLFMEGPFMSIANRRRIWGVCEQLKHEYDTLMALLEQRPLPEHVFHAEIMRFSFQTSAFVGFAALEQDPLVQQECFLDDFSKKEFLFEAYWDVEGSLIGLRLAFAGDERVWRNRSGNWSLGQHTGRTQRSKAKRQNHYPRQRQKASLDGGLPDYELSELQFSRKQIMWKGDLSQHFHDLRNIKRISGRVAMASPSNGAESEQKLGRSSSRPRTGQDGVKPNWKEDEVLHFDIDGPGGEMVTEINHFTMRSSNSISLKLRTNRGREMNFGPDWSADEFCRDFRAQEEHAIVGIALSFVARSGVI</sequence>
<comment type="caution">
    <text evidence="2">The sequence shown here is derived from an EMBL/GenBank/DDBJ whole genome shotgun (WGS) entry which is preliminary data.</text>
</comment>
<dbReference type="EMBL" id="JAJVDC020000050">
    <property type="protein sequence ID" value="KAL1629911.1"/>
    <property type="molecule type" value="Genomic_DNA"/>
</dbReference>
<dbReference type="Proteomes" id="UP001521116">
    <property type="component" value="Unassembled WGS sequence"/>
</dbReference>
<protein>
    <submittedName>
        <fullName evidence="2">Uncharacterized protein</fullName>
    </submittedName>
</protein>
<name>A0ABR3SUJ6_9PEZI</name>
<feature type="region of interest" description="Disordered" evidence="1">
    <location>
        <begin position="275"/>
        <end position="305"/>
    </location>
</feature>
<feature type="compositionally biased region" description="Basic residues" evidence="1">
    <location>
        <begin position="280"/>
        <end position="297"/>
    </location>
</feature>
<proteinExistence type="predicted"/>